<dbReference type="InterPro" id="IPR002885">
    <property type="entry name" value="PPR_rpt"/>
</dbReference>
<evidence type="ECO:0000256" key="1">
    <source>
        <dbReference type="ARBA" id="ARBA00022737"/>
    </source>
</evidence>
<dbReference type="Pfam" id="PF01535">
    <property type="entry name" value="PPR"/>
    <property type="match status" value="5"/>
</dbReference>
<evidence type="ECO:0000313" key="4">
    <source>
        <dbReference type="EMBL" id="VVA37627.1"/>
    </source>
</evidence>
<evidence type="ECO:0000313" key="3">
    <source>
        <dbReference type="EMBL" id="KAI5313140.1"/>
    </source>
</evidence>
<proteinExistence type="predicted"/>
<dbReference type="Pfam" id="PF13041">
    <property type="entry name" value="PPR_2"/>
    <property type="match status" value="3"/>
</dbReference>
<dbReference type="EMBL" id="CABIKO010000557">
    <property type="protein sequence ID" value="VVA37627.1"/>
    <property type="molecule type" value="Genomic_DNA"/>
</dbReference>
<dbReference type="PANTHER" id="PTHR45613">
    <property type="entry name" value="PENTATRICOPEPTIDE REPEAT-CONTAINING PROTEIN"/>
    <property type="match status" value="1"/>
</dbReference>
<dbReference type="PANTHER" id="PTHR45613:SF207">
    <property type="entry name" value="OS08G0300700 PROTEIN"/>
    <property type="match status" value="1"/>
</dbReference>
<feature type="repeat" description="PPR" evidence="2">
    <location>
        <begin position="406"/>
        <end position="440"/>
    </location>
</feature>
<protein>
    <submittedName>
        <fullName evidence="4">PREDICTED: pentatricopeptide</fullName>
    </submittedName>
</protein>
<feature type="repeat" description="PPR" evidence="2">
    <location>
        <begin position="265"/>
        <end position="299"/>
    </location>
</feature>
<name>A0A5E4GCV4_PRUDU</name>
<reference evidence="4" key="1">
    <citation type="submission" date="2019-07" db="EMBL/GenBank/DDBJ databases">
        <authorList>
            <person name="Alioto T."/>
            <person name="Alioto T."/>
            <person name="Gomez Garrido J."/>
        </authorList>
    </citation>
    <scope>NUCLEOTIDE SEQUENCE</scope>
</reference>
<evidence type="ECO:0000313" key="5">
    <source>
        <dbReference type="Proteomes" id="UP000327085"/>
    </source>
</evidence>
<dbReference type="InterPro" id="IPR011990">
    <property type="entry name" value="TPR-like_helical_dom_sf"/>
</dbReference>
<reference evidence="5" key="2">
    <citation type="journal article" date="2020" name="Plant J.">
        <title>Transposons played a major role in the diversification between the closely related almond and peach genomes: results from the almond genome sequence.</title>
        <authorList>
            <person name="Alioto T."/>
            <person name="Alexiou K.G."/>
            <person name="Bardil A."/>
            <person name="Barteri F."/>
            <person name="Castanera R."/>
            <person name="Cruz F."/>
            <person name="Dhingra A."/>
            <person name="Duval H."/>
            <person name="Fernandez I Marti A."/>
            <person name="Frias L."/>
            <person name="Galan B."/>
            <person name="Garcia J.L."/>
            <person name="Howad W."/>
            <person name="Gomez-Garrido J."/>
            <person name="Gut M."/>
            <person name="Julca I."/>
            <person name="Morata J."/>
            <person name="Puigdomenech P."/>
            <person name="Ribeca P."/>
            <person name="Rubio Cabetas M.J."/>
            <person name="Vlasova A."/>
            <person name="Wirthensohn M."/>
            <person name="Garcia-Mas J."/>
            <person name="Gabaldon T."/>
            <person name="Casacuberta J.M."/>
            <person name="Arus P."/>
        </authorList>
    </citation>
    <scope>NUCLEOTIDE SEQUENCE [LARGE SCALE GENOMIC DNA]</scope>
    <source>
        <strain evidence="5">cv. Texas</strain>
    </source>
</reference>
<accession>A0A5E4GCV4</accession>
<dbReference type="PROSITE" id="PS51375">
    <property type="entry name" value="PPR"/>
    <property type="match status" value="10"/>
</dbReference>
<feature type="repeat" description="PPR" evidence="2">
    <location>
        <begin position="300"/>
        <end position="334"/>
    </location>
</feature>
<evidence type="ECO:0000313" key="6">
    <source>
        <dbReference type="Proteomes" id="UP001054821"/>
    </source>
</evidence>
<feature type="repeat" description="PPR" evidence="2">
    <location>
        <begin position="685"/>
        <end position="719"/>
    </location>
</feature>
<dbReference type="Proteomes" id="UP001054821">
    <property type="component" value="Chromosome 8"/>
</dbReference>
<dbReference type="NCBIfam" id="TIGR00756">
    <property type="entry name" value="PPR"/>
    <property type="match status" value="6"/>
</dbReference>
<evidence type="ECO:0000256" key="2">
    <source>
        <dbReference type="PROSITE-ProRule" id="PRU00708"/>
    </source>
</evidence>
<dbReference type="Proteomes" id="UP000327085">
    <property type="component" value="Chromosome 8"/>
</dbReference>
<feature type="repeat" description="PPR" evidence="2">
    <location>
        <begin position="441"/>
        <end position="475"/>
    </location>
</feature>
<feature type="repeat" description="PPR" evidence="2">
    <location>
        <begin position="857"/>
        <end position="891"/>
    </location>
</feature>
<gene>
    <name evidence="4" type="ORF">ALMOND_2B027057</name>
    <name evidence="3" type="ORF">L3X38_042314</name>
</gene>
<dbReference type="Gramene" id="VVA37627">
    <property type="protein sequence ID" value="VVA37627"/>
    <property type="gene ID" value="Prudul26B027057"/>
</dbReference>
<feature type="repeat" description="PPR" evidence="2">
    <location>
        <begin position="546"/>
        <end position="580"/>
    </location>
</feature>
<dbReference type="OMA" id="RWMEAMH"/>
<dbReference type="AlphaFoldDB" id="A0A5E4GCV4"/>
<sequence length="899" mass="103131">MFFSLRNLSKSRASTNYHYVFSLLNANGFVSSGPCSPSSFCFGPSAAFSTTSTACLIQAKDVVLSFKEWFKSRNDALLDHIFQILKTTGDDNTVLDLENSNDLSFHYHHRSSADLALAHLNLCLSETFVLEVLRYGSSGHDVLSCLKFFDWVGRQPGFNHTRATFHAIFKILSRAKLMSLMLDFLSTYSKQRYAHTVRFRDTLVMGYAVAGKPDIALQLFGKMRFQGLDLDVFAYHVLLNALVEENCFDAVQVIAKQISLRGFENEITHSVMLKCYCKQNLLDDAEKYLRKLLSDGRAVNGHAVSVLVDALCKNNKFEQAGKLVDEFQGAGVELMERVYGVWIRDLVQAGRLDGALEFLHDKRSLEGYVPDTFRYNTLICRLLREDRLEEVCDLLMEMKDGQICPDKVTMNAALCFFCKAGMVDVALELYNSKSEFGLSPNSLAYNYLINTFCGDGSVDEAYEVLKNSIKQDYFPGRKTFSILADALCREGKLDKMKELVIFALERNFMPSGSTYDKFITTLCRTKRVEDGYLIHAELNRLNKVARKSTYFNLIRGFNESSRGDIAARLLIEMQERGHSPTRNLFRDVICCLCAMENPDKQFFNLLELQLCCREPSCQIYNFFVYGAGHAKRPDLARQVYETMQRSGIEPNLRSDVLMLQSYLRSERISDALNFFNDLHQRREIGRRLYSTMIVGLCKVKRVDIALDFLKEMREKGVVPSDDCYEFLIQLSCWNQGYHIAVNLINDLEKVGRHITSFTGNILLLHSLKSQELYDAWVQLRQVPNEKSDSSMLGLLIGAFSGRVRLSQDIENLEEVIEKCFPLDVYTYNLLLRRLSETNMDRACALFYKMCQKGYEPNRWTYDTLVQGFLKHGRTSEARRWLEVMYRKGFHPTERTKLFI</sequence>
<reference evidence="3 6" key="3">
    <citation type="journal article" date="2022" name="G3 (Bethesda)">
        <title>Whole-genome sequence and methylome profiling of the almond [Prunus dulcis (Mill.) D.A. Webb] cultivar 'Nonpareil'.</title>
        <authorList>
            <person name="D'Amico-Willman K.M."/>
            <person name="Ouma W.Z."/>
            <person name="Meulia T."/>
            <person name="Sideli G.M."/>
            <person name="Gradziel T.M."/>
            <person name="Fresnedo-Ramirez J."/>
        </authorList>
    </citation>
    <scope>NUCLEOTIDE SEQUENCE [LARGE SCALE GENOMIC DNA]</scope>
    <source>
        <strain evidence="3">Clone GOH B32 T37-40</strain>
    </source>
</reference>
<keyword evidence="1" id="KW-0677">Repeat</keyword>
<feature type="repeat" description="PPR" evidence="2">
    <location>
        <begin position="476"/>
        <end position="510"/>
    </location>
</feature>
<dbReference type="Gene3D" id="1.25.40.10">
    <property type="entry name" value="Tetratricopeptide repeat domain"/>
    <property type="match status" value="7"/>
</dbReference>
<keyword evidence="6" id="KW-1185">Reference proteome</keyword>
<organism evidence="4 5">
    <name type="scientific">Prunus dulcis</name>
    <name type="common">Almond</name>
    <name type="synonym">Amygdalus dulcis</name>
    <dbReference type="NCBI Taxonomy" id="3755"/>
    <lineage>
        <taxon>Eukaryota</taxon>
        <taxon>Viridiplantae</taxon>
        <taxon>Streptophyta</taxon>
        <taxon>Embryophyta</taxon>
        <taxon>Tracheophyta</taxon>
        <taxon>Spermatophyta</taxon>
        <taxon>Magnoliopsida</taxon>
        <taxon>eudicotyledons</taxon>
        <taxon>Gunneridae</taxon>
        <taxon>Pentapetalae</taxon>
        <taxon>rosids</taxon>
        <taxon>fabids</taxon>
        <taxon>Rosales</taxon>
        <taxon>Rosaceae</taxon>
        <taxon>Amygdaloideae</taxon>
        <taxon>Amygdaleae</taxon>
        <taxon>Prunus</taxon>
    </lineage>
</organism>
<feature type="repeat" description="PPR" evidence="2">
    <location>
        <begin position="371"/>
        <end position="405"/>
    </location>
</feature>
<dbReference type="EMBL" id="JAJFAZ020000008">
    <property type="protein sequence ID" value="KAI5313140.1"/>
    <property type="molecule type" value="Genomic_DNA"/>
</dbReference>
<dbReference type="InParanoid" id="A0A5E4GCV4"/>
<feature type="repeat" description="PPR" evidence="2">
    <location>
        <begin position="616"/>
        <end position="650"/>
    </location>
</feature>